<gene>
    <name evidence="3" type="ORF">ACFW6T_21600</name>
</gene>
<dbReference type="PANTHER" id="PTHR43244">
    <property type="match status" value="1"/>
</dbReference>
<proteinExistence type="predicted"/>
<evidence type="ECO:0000259" key="2">
    <source>
        <dbReference type="Pfam" id="PF00296"/>
    </source>
</evidence>
<dbReference type="InterPro" id="IPR011251">
    <property type="entry name" value="Luciferase-like_dom"/>
</dbReference>
<organism evidence="3 4">
    <name type="scientific">Kitasatospora phosalacinea</name>
    <dbReference type="NCBI Taxonomy" id="2065"/>
    <lineage>
        <taxon>Bacteria</taxon>
        <taxon>Bacillati</taxon>
        <taxon>Actinomycetota</taxon>
        <taxon>Actinomycetes</taxon>
        <taxon>Kitasatosporales</taxon>
        <taxon>Streptomycetaceae</taxon>
        <taxon>Kitasatospora</taxon>
    </lineage>
</organism>
<feature type="domain" description="Luciferase-like" evidence="2">
    <location>
        <begin position="21"/>
        <end position="298"/>
    </location>
</feature>
<keyword evidence="4" id="KW-1185">Reference proteome</keyword>
<comment type="caution">
    <text evidence="3">The sequence shown here is derived from an EMBL/GenBank/DDBJ whole genome shotgun (WGS) entry which is preliminary data.</text>
</comment>
<evidence type="ECO:0000313" key="3">
    <source>
        <dbReference type="EMBL" id="MFE1354587.1"/>
    </source>
</evidence>
<name>A0ABW6GPA4_9ACTN</name>
<evidence type="ECO:0000256" key="1">
    <source>
        <dbReference type="ARBA" id="ARBA00023002"/>
    </source>
</evidence>
<dbReference type="Gene3D" id="3.20.20.30">
    <property type="entry name" value="Luciferase-like domain"/>
    <property type="match status" value="1"/>
</dbReference>
<protein>
    <submittedName>
        <fullName evidence="3">LLM class flavin-dependent oxidoreductase</fullName>
    </submittedName>
</protein>
<reference evidence="3 4" key="1">
    <citation type="submission" date="2024-09" db="EMBL/GenBank/DDBJ databases">
        <title>The Natural Products Discovery Center: Release of the First 8490 Sequenced Strains for Exploring Actinobacteria Biosynthetic Diversity.</title>
        <authorList>
            <person name="Kalkreuter E."/>
            <person name="Kautsar S.A."/>
            <person name="Yang D."/>
            <person name="Bader C.D."/>
            <person name="Teijaro C.N."/>
            <person name="Fluegel L."/>
            <person name="Davis C.M."/>
            <person name="Simpson J.R."/>
            <person name="Lauterbach L."/>
            <person name="Steele A.D."/>
            <person name="Gui C."/>
            <person name="Meng S."/>
            <person name="Li G."/>
            <person name="Viehrig K."/>
            <person name="Ye F."/>
            <person name="Su P."/>
            <person name="Kiefer A.F."/>
            <person name="Nichols A."/>
            <person name="Cepeda A.J."/>
            <person name="Yan W."/>
            <person name="Fan B."/>
            <person name="Jiang Y."/>
            <person name="Adhikari A."/>
            <person name="Zheng C.-J."/>
            <person name="Schuster L."/>
            <person name="Cowan T.M."/>
            <person name="Smanski M.J."/>
            <person name="Chevrette M.G."/>
            <person name="De Carvalho L.P.S."/>
            <person name="Shen B."/>
        </authorList>
    </citation>
    <scope>NUCLEOTIDE SEQUENCE [LARGE SCALE GENOMIC DNA]</scope>
    <source>
        <strain evidence="3 4">NPDC058753</strain>
    </source>
</reference>
<dbReference type="InterPro" id="IPR036661">
    <property type="entry name" value="Luciferase-like_sf"/>
</dbReference>
<dbReference type="EMBL" id="JBHYPX010000045">
    <property type="protein sequence ID" value="MFE1354587.1"/>
    <property type="molecule type" value="Genomic_DNA"/>
</dbReference>
<dbReference type="SUPFAM" id="SSF51679">
    <property type="entry name" value="Bacterial luciferase-like"/>
    <property type="match status" value="1"/>
</dbReference>
<dbReference type="Pfam" id="PF00296">
    <property type="entry name" value="Bac_luciferase"/>
    <property type="match status" value="1"/>
</dbReference>
<dbReference type="InterPro" id="IPR050564">
    <property type="entry name" value="F420-G6PD/mer"/>
</dbReference>
<evidence type="ECO:0000313" key="4">
    <source>
        <dbReference type="Proteomes" id="UP001599542"/>
    </source>
</evidence>
<dbReference type="RefSeq" id="WP_380318506.1">
    <property type="nucleotide sequence ID" value="NZ_JBHYPW010000006.1"/>
</dbReference>
<sequence>MTATGRVSVLHPVHVKDPFDLRPLAELVREGAAARLWLGQSVTLESHHVLAYLAGAGYRIPVGLSVALTALRHPYDAAVQARSLGVLTGHRPVVGYGAGEPEFVAALHGAPYARPASAVAEYVDVVRRLLHERRLDHPGPLFPVRGARLPDTEVPPGAGPPEVGAGVLRPGMARAAGAVADTAITWLTPPDYVRDVLAPALERGARAAGRERPRIVTVVHAALDRPGRNAMVLAQRATRFHLRAPHYVDMLRRAGLDVDASDPVSSARELVEEGVFLFGGRREVRAGIERLFAAGVDEVVVNPVAVSESYGVPAAVADLREVLEETASAR</sequence>
<dbReference type="CDD" id="cd01097">
    <property type="entry name" value="Tetrahydromethanopterin_reductase"/>
    <property type="match status" value="1"/>
</dbReference>
<keyword evidence="1" id="KW-0560">Oxidoreductase</keyword>
<dbReference type="Proteomes" id="UP001599542">
    <property type="component" value="Unassembled WGS sequence"/>
</dbReference>
<accession>A0ABW6GPA4</accession>
<dbReference type="PANTHER" id="PTHR43244:SF1">
    <property type="entry name" value="5,10-METHYLENETETRAHYDROMETHANOPTERIN REDUCTASE"/>
    <property type="match status" value="1"/>
</dbReference>